<accession>A0A9D1FH36</accession>
<dbReference type="NCBIfam" id="TIGR00009">
    <property type="entry name" value="L28"/>
    <property type="match status" value="1"/>
</dbReference>
<sequence length="63" mass="6991">MSIVCEICGKKSIKAAKISFSHKQHVHRQLPNLHRVKAVINGVVKRVRVCSSCIRAGKVKKAI</sequence>
<dbReference type="InterPro" id="IPR050096">
    <property type="entry name" value="Bacterial_rp_bL28"/>
</dbReference>
<dbReference type="InterPro" id="IPR026569">
    <property type="entry name" value="Ribosomal_bL28"/>
</dbReference>
<dbReference type="Gene3D" id="2.30.170.40">
    <property type="entry name" value="Ribosomal protein L28/L24"/>
    <property type="match status" value="1"/>
</dbReference>
<dbReference type="EMBL" id="DVJQ01000001">
    <property type="protein sequence ID" value="HIS73409.1"/>
    <property type="molecule type" value="Genomic_DNA"/>
</dbReference>
<reference evidence="5" key="2">
    <citation type="journal article" date="2021" name="PeerJ">
        <title>Extensive microbial diversity within the chicken gut microbiome revealed by metagenomics and culture.</title>
        <authorList>
            <person name="Gilroy R."/>
            <person name="Ravi A."/>
            <person name="Getino M."/>
            <person name="Pursley I."/>
            <person name="Horton D.L."/>
            <person name="Alikhan N.F."/>
            <person name="Baker D."/>
            <person name="Gharbi K."/>
            <person name="Hall N."/>
            <person name="Watson M."/>
            <person name="Adriaenssens E.M."/>
            <person name="Foster-Nyarko E."/>
            <person name="Jarju S."/>
            <person name="Secka A."/>
            <person name="Antonio M."/>
            <person name="Oren A."/>
            <person name="Chaudhuri R.R."/>
            <person name="La Ragione R."/>
            <person name="Hildebrand F."/>
            <person name="Pallen M.J."/>
        </authorList>
    </citation>
    <scope>NUCLEOTIDE SEQUENCE</scope>
    <source>
        <strain evidence="5">CHK152-2871</strain>
    </source>
</reference>
<dbReference type="GO" id="GO:1990904">
    <property type="term" value="C:ribonucleoprotein complex"/>
    <property type="evidence" value="ECO:0007669"/>
    <property type="project" value="UniProtKB-KW"/>
</dbReference>
<name>A0A9D1FH36_9BACT</name>
<organism evidence="5 6">
    <name type="scientific">Candidatus Galligastranaerophilus intestinavium</name>
    <dbReference type="NCBI Taxonomy" id="2840836"/>
    <lineage>
        <taxon>Bacteria</taxon>
        <taxon>Candidatus Galligastranaerophilus</taxon>
    </lineage>
</organism>
<reference evidence="5" key="1">
    <citation type="submission" date="2020-10" db="EMBL/GenBank/DDBJ databases">
        <authorList>
            <person name="Gilroy R."/>
        </authorList>
    </citation>
    <scope>NUCLEOTIDE SEQUENCE</scope>
    <source>
        <strain evidence="5">CHK152-2871</strain>
    </source>
</reference>
<evidence type="ECO:0000256" key="4">
    <source>
        <dbReference type="ARBA" id="ARBA00035174"/>
    </source>
</evidence>
<dbReference type="PANTHER" id="PTHR39080">
    <property type="entry name" value="50S RIBOSOMAL PROTEIN L28"/>
    <property type="match status" value="1"/>
</dbReference>
<dbReference type="Pfam" id="PF00830">
    <property type="entry name" value="Ribosomal_L28"/>
    <property type="match status" value="1"/>
</dbReference>
<protein>
    <recommendedName>
        <fullName evidence="4">Large ribosomal subunit protein bL28</fullName>
    </recommendedName>
</protein>
<dbReference type="GO" id="GO:0005840">
    <property type="term" value="C:ribosome"/>
    <property type="evidence" value="ECO:0007669"/>
    <property type="project" value="UniProtKB-KW"/>
</dbReference>
<dbReference type="AlphaFoldDB" id="A0A9D1FH36"/>
<dbReference type="Proteomes" id="UP000886865">
    <property type="component" value="Unassembled WGS sequence"/>
</dbReference>
<comment type="similarity">
    <text evidence="1">Belongs to the bacterial ribosomal protein bL28 family.</text>
</comment>
<dbReference type="InterPro" id="IPR034704">
    <property type="entry name" value="Ribosomal_bL28/bL31-like_sf"/>
</dbReference>
<keyword evidence="2 5" id="KW-0689">Ribosomal protein</keyword>
<dbReference type="GO" id="GO:0003735">
    <property type="term" value="F:structural constituent of ribosome"/>
    <property type="evidence" value="ECO:0007669"/>
    <property type="project" value="InterPro"/>
</dbReference>
<comment type="caution">
    <text evidence="5">The sequence shown here is derived from an EMBL/GenBank/DDBJ whole genome shotgun (WGS) entry which is preliminary data.</text>
</comment>
<evidence type="ECO:0000256" key="2">
    <source>
        <dbReference type="ARBA" id="ARBA00022980"/>
    </source>
</evidence>
<keyword evidence="3" id="KW-0687">Ribonucleoprotein</keyword>
<dbReference type="GO" id="GO:0006412">
    <property type="term" value="P:translation"/>
    <property type="evidence" value="ECO:0007669"/>
    <property type="project" value="InterPro"/>
</dbReference>
<evidence type="ECO:0000256" key="1">
    <source>
        <dbReference type="ARBA" id="ARBA00008760"/>
    </source>
</evidence>
<dbReference type="InterPro" id="IPR037147">
    <property type="entry name" value="Ribosomal_bL28_sf"/>
</dbReference>
<evidence type="ECO:0000256" key="3">
    <source>
        <dbReference type="ARBA" id="ARBA00023274"/>
    </source>
</evidence>
<dbReference type="InterPro" id="IPR001383">
    <property type="entry name" value="Ribosomal_bL28_bact-type"/>
</dbReference>
<evidence type="ECO:0000313" key="5">
    <source>
        <dbReference type="EMBL" id="HIS73409.1"/>
    </source>
</evidence>
<evidence type="ECO:0000313" key="6">
    <source>
        <dbReference type="Proteomes" id="UP000886865"/>
    </source>
</evidence>
<proteinExistence type="inferred from homology"/>
<dbReference type="SUPFAM" id="SSF143800">
    <property type="entry name" value="L28p-like"/>
    <property type="match status" value="1"/>
</dbReference>
<dbReference type="PANTHER" id="PTHR39080:SF1">
    <property type="entry name" value="LARGE RIBOSOMAL SUBUNIT PROTEIN BL28A"/>
    <property type="match status" value="1"/>
</dbReference>
<gene>
    <name evidence="5" type="ORF">IAA86_00115</name>
</gene>